<dbReference type="PANTHER" id="PTHR14136:SF17">
    <property type="entry name" value="BTB_POZ DOMAIN-CONTAINING PROTEIN KCTD9"/>
    <property type="match status" value="1"/>
</dbReference>
<dbReference type="EMBL" id="CAJPEX010009695">
    <property type="protein sequence ID" value="CAG0924928.1"/>
    <property type="molecule type" value="Genomic_DNA"/>
</dbReference>
<dbReference type="SUPFAM" id="SSF141571">
    <property type="entry name" value="Pentapeptide repeat-like"/>
    <property type="match status" value="2"/>
</dbReference>
<accession>A0A7R9GKM3</accession>
<dbReference type="GO" id="GO:0051260">
    <property type="term" value="P:protein homooligomerization"/>
    <property type="evidence" value="ECO:0007669"/>
    <property type="project" value="InterPro"/>
</dbReference>
<dbReference type="InterPro" id="IPR011333">
    <property type="entry name" value="SKP1/BTB/POZ_sf"/>
</dbReference>
<dbReference type="InterPro" id="IPR003131">
    <property type="entry name" value="T1-type_BTB"/>
</dbReference>
<reference evidence="2" key="1">
    <citation type="submission" date="2020-11" db="EMBL/GenBank/DDBJ databases">
        <authorList>
            <person name="Tran Van P."/>
        </authorList>
    </citation>
    <scope>NUCLEOTIDE SEQUENCE</scope>
</reference>
<dbReference type="InterPro" id="IPR001646">
    <property type="entry name" value="5peptide_repeat"/>
</dbReference>
<sequence>MAALGSHIRKAIALKKGDTGWVFGGALRNACRFRLQCSASYALNEIDVAVMPGPGVWKISPVQPQGVDVDRFCQESLQKITWTWVNLQRAEPLMRFGFEVNDRDFFDLQSWMPCLSGLFPPMFSRETEDFCLKPGVKDASGAYLLDRSPKYFEPLLNYLRTGNLVLDQSINPRGVLEEAKYFGIESLIPLLEAMQPVAVPKDQQPLTRRDVVEALIQSPCTSPLRFQGVNLAGADLSRLDLRYINFKYACLKNSKLTEANLSYACFERADLSGADLESASLLGVKMLCANMEADLSGADLESASLLGVKMLCANMEGANLRKCSFCDPSGTASNLEGVNLKGANLENSDMEHINLRVAKLRNANGVNLAGADLSRLDLRYINFKYACLKNSKLTEANLSYACFERADLSGADLESASLLGVKMLCANMEGANLRKCSFCDPSGTASNLEGVNLKGANLENSDMEHINLRVAKLRNANVRNCDLRGACLAG</sequence>
<dbReference type="SUPFAM" id="SSF54695">
    <property type="entry name" value="POZ domain"/>
    <property type="match status" value="1"/>
</dbReference>
<dbReference type="PANTHER" id="PTHR14136">
    <property type="entry name" value="BTB_POZ DOMAIN-CONTAINING PROTEIN KCTD9"/>
    <property type="match status" value="1"/>
</dbReference>
<protein>
    <recommendedName>
        <fullName evidence="1">Potassium channel tetramerisation-type BTB domain-containing protein</fullName>
    </recommendedName>
</protein>
<dbReference type="AlphaFoldDB" id="A0A7R9GKM3"/>
<gene>
    <name evidence="2" type="ORF">NMOB1V02_LOCUS12380</name>
</gene>
<keyword evidence="3" id="KW-1185">Reference proteome</keyword>
<dbReference type="Pfam" id="PF00805">
    <property type="entry name" value="Pentapeptide"/>
    <property type="match status" value="6"/>
</dbReference>
<dbReference type="EMBL" id="OA891732">
    <property type="protein sequence ID" value="CAD7284776.1"/>
    <property type="molecule type" value="Genomic_DNA"/>
</dbReference>
<evidence type="ECO:0000313" key="2">
    <source>
        <dbReference type="EMBL" id="CAD7284776.1"/>
    </source>
</evidence>
<dbReference type="Gene3D" id="3.30.710.10">
    <property type="entry name" value="Potassium Channel Kv1.1, Chain A"/>
    <property type="match status" value="1"/>
</dbReference>
<dbReference type="OrthoDB" id="9989223at2759"/>
<organism evidence="2">
    <name type="scientific">Notodromas monacha</name>
    <dbReference type="NCBI Taxonomy" id="399045"/>
    <lineage>
        <taxon>Eukaryota</taxon>
        <taxon>Metazoa</taxon>
        <taxon>Ecdysozoa</taxon>
        <taxon>Arthropoda</taxon>
        <taxon>Crustacea</taxon>
        <taxon>Oligostraca</taxon>
        <taxon>Ostracoda</taxon>
        <taxon>Podocopa</taxon>
        <taxon>Podocopida</taxon>
        <taxon>Cypridocopina</taxon>
        <taxon>Cypridoidea</taxon>
        <taxon>Cyprididae</taxon>
        <taxon>Notodromas</taxon>
    </lineage>
</organism>
<proteinExistence type="predicted"/>
<dbReference type="Proteomes" id="UP000678499">
    <property type="component" value="Unassembled WGS sequence"/>
</dbReference>
<feature type="domain" description="Potassium channel tetramerisation-type BTB" evidence="1">
    <location>
        <begin position="134"/>
        <end position="187"/>
    </location>
</feature>
<feature type="non-terminal residue" evidence="2">
    <location>
        <position position="1"/>
    </location>
</feature>
<name>A0A7R9GKM3_9CRUS</name>
<evidence type="ECO:0000259" key="1">
    <source>
        <dbReference type="Pfam" id="PF02214"/>
    </source>
</evidence>
<dbReference type="InterPro" id="IPR051082">
    <property type="entry name" value="Pentapeptide-BTB/POZ_domain"/>
</dbReference>
<dbReference type="Gene3D" id="2.160.20.80">
    <property type="entry name" value="E3 ubiquitin-protein ligase SopA"/>
    <property type="match status" value="3"/>
</dbReference>
<evidence type="ECO:0000313" key="3">
    <source>
        <dbReference type="Proteomes" id="UP000678499"/>
    </source>
</evidence>
<dbReference type="Pfam" id="PF02214">
    <property type="entry name" value="BTB_2"/>
    <property type="match status" value="1"/>
</dbReference>